<protein>
    <submittedName>
        <fullName evidence="1">Uncharacterized protein</fullName>
    </submittedName>
</protein>
<dbReference type="EMBL" id="VSRR010014809">
    <property type="protein sequence ID" value="MPC57469.1"/>
    <property type="molecule type" value="Genomic_DNA"/>
</dbReference>
<dbReference type="Proteomes" id="UP000324222">
    <property type="component" value="Unassembled WGS sequence"/>
</dbReference>
<reference evidence="1 2" key="1">
    <citation type="submission" date="2019-05" db="EMBL/GenBank/DDBJ databases">
        <title>Another draft genome of Portunus trituberculatus and its Hox gene families provides insights of decapod evolution.</title>
        <authorList>
            <person name="Jeong J.-H."/>
            <person name="Song I."/>
            <person name="Kim S."/>
            <person name="Choi T."/>
            <person name="Kim D."/>
            <person name="Ryu S."/>
            <person name="Kim W."/>
        </authorList>
    </citation>
    <scope>NUCLEOTIDE SEQUENCE [LARGE SCALE GENOMIC DNA]</scope>
    <source>
        <tissue evidence="1">Muscle</tissue>
    </source>
</reference>
<sequence>MHAEFPVEVLGGEGRRGELGGGISVLPLLRGQAGVGGRLLLLATPGDAMMALLPPLLCILVGDLT</sequence>
<comment type="caution">
    <text evidence="1">The sequence shown here is derived from an EMBL/GenBank/DDBJ whole genome shotgun (WGS) entry which is preliminary data.</text>
</comment>
<accession>A0A5B7GIX9</accession>
<evidence type="ECO:0000313" key="1">
    <source>
        <dbReference type="EMBL" id="MPC57469.1"/>
    </source>
</evidence>
<evidence type="ECO:0000313" key="2">
    <source>
        <dbReference type="Proteomes" id="UP000324222"/>
    </source>
</evidence>
<name>A0A5B7GIX9_PORTR</name>
<gene>
    <name evidence="1" type="ORF">E2C01_051449</name>
</gene>
<proteinExistence type="predicted"/>
<organism evidence="1 2">
    <name type="scientific">Portunus trituberculatus</name>
    <name type="common">Swimming crab</name>
    <name type="synonym">Neptunus trituberculatus</name>
    <dbReference type="NCBI Taxonomy" id="210409"/>
    <lineage>
        <taxon>Eukaryota</taxon>
        <taxon>Metazoa</taxon>
        <taxon>Ecdysozoa</taxon>
        <taxon>Arthropoda</taxon>
        <taxon>Crustacea</taxon>
        <taxon>Multicrustacea</taxon>
        <taxon>Malacostraca</taxon>
        <taxon>Eumalacostraca</taxon>
        <taxon>Eucarida</taxon>
        <taxon>Decapoda</taxon>
        <taxon>Pleocyemata</taxon>
        <taxon>Brachyura</taxon>
        <taxon>Eubrachyura</taxon>
        <taxon>Portunoidea</taxon>
        <taxon>Portunidae</taxon>
        <taxon>Portuninae</taxon>
        <taxon>Portunus</taxon>
    </lineage>
</organism>
<keyword evidence="2" id="KW-1185">Reference proteome</keyword>
<dbReference type="AlphaFoldDB" id="A0A5B7GIX9"/>